<dbReference type="Proteomes" id="UP001064632">
    <property type="component" value="Chromosome"/>
</dbReference>
<evidence type="ECO:0000313" key="1">
    <source>
        <dbReference type="EMBL" id="UXI68012.1"/>
    </source>
</evidence>
<dbReference type="RefSeq" id="WP_261694979.1">
    <property type="nucleotide sequence ID" value="NZ_CP104694.1"/>
</dbReference>
<sequence length="122" mass="14069">MQAAELLLRADELSRRRDNALHGNLDDAKAVGEHWSIFMNNREMSLFWRSFLAESGECASIEFILDDLSAHHVKDFVAIGYWLHRYILPVFWKNTCAIRLRVPNKTPRSLQCVSHKELSADG</sequence>
<dbReference type="EMBL" id="CP104694">
    <property type="protein sequence ID" value="UXI68012.1"/>
    <property type="molecule type" value="Genomic_DNA"/>
</dbReference>
<evidence type="ECO:0000313" key="2">
    <source>
        <dbReference type="Proteomes" id="UP001064632"/>
    </source>
</evidence>
<reference evidence="1" key="1">
    <citation type="submission" date="2022-09" db="EMBL/GenBank/DDBJ databases">
        <title>Tahibacter sp. nov., isolated from a fresh water.</title>
        <authorList>
            <person name="Baek J.H."/>
            <person name="Lee J.K."/>
            <person name="Kim J.M."/>
            <person name="Jeon C.O."/>
        </authorList>
    </citation>
    <scope>NUCLEOTIDE SEQUENCE</scope>
    <source>
        <strain evidence="1">W38</strain>
    </source>
</reference>
<keyword evidence="2" id="KW-1185">Reference proteome</keyword>
<name>A0ABY6BDZ2_9GAMM</name>
<protein>
    <submittedName>
        <fullName evidence="1">Uncharacterized protein</fullName>
    </submittedName>
</protein>
<accession>A0ABY6BDZ2</accession>
<proteinExistence type="predicted"/>
<organism evidence="1 2">
    <name type="scientific">Tahibacter amnicola</name>
    <dbReference type="NCBI Taxonomy" id="2976241"/>
    <lineage>
        <taxon>Bacteria</taxon>
        <taxon>Pseudomonadati</taxon>
        <taxon>Pseudomonadota</taxon>
        <taxon>Gammaproteobacteria</taxon>
        <taxon>Lysobacterales</taxon>
        <taxon>Rhodanobacteraceae</taxon>
        <taxon>Tahibacter</taxon>
    </lineage>
</organism>
<gene>
    <name evidence="1" type="ORF">N4264_25345</name>
</gene>